<dbReference type="InterPro" id="IPR000555">
    <property type="entry name" value="JAMM/MPN+_dom"/>
</dbReference>
<keyword evidence="16" id="KW-1185">Reference proteome</keyword>
<dbReference type="Proteomes" id="UP000053958">
    <property type="component" value="Unassembled WGS sequence"/>
</dbReference>
<keyword evidence="6 13" id="KW-0812">Transmembrane</keyword>
<dbReference type="GO" id="GO:0033290">
    <property type="term" value="C:eukaryotic 48S preinitiation complex"/>
    <property type="evidence" value="ECO:0007669"/>
    <property type="project" value="UniProtKB-UniRule"/>
</dbReference>
<comment type="function">
    <text evidence="12">Component of the eukaryotic translation initiation factor 3 (eIF-3) complex, which is involved in protein synthesis of a specialized repertoire of mRNAs and, together with other initiation factors, stimulates binding of mRNA and methionyl-tRNAi to the 40S ribosome. The eIF-3 complex specifically targets and initiates translation of a subset of mRNAs involved in cell proliferation.</text>
</comment>
<dbReference type="EMBL" id="LASV01000079">
    <property type="protein sequence ID" value="KKA23987.1"/>
    <property type="molecule type" value="Genomic_DNA"/>
</dbReference>
<dbReference type="OrthoDB" id="10265695at2759"/>
<evidence type="ECO:0000256" key="2">
    <source>
        <dbReference type="ARBA" id="ARBA00006375"/>
    </source>
</evidence>
<feature type="repeat" description="Solcar" evidence="13">
    <location>
        <begin position="704"/>
        <end position="803"/>
    </location>
</feature>
<dbReference type="SMART" id="SM00232">
    <property type="entry name" value="JAB_MPN"/>
    <property type="match status" value="1"/>
</dbReference>
<evidence type="ECO:0000256" key="13">
    <source>
        <dbReference type="PROSITE-ProRule" id="PRU00282"/>
    </source>
</evidence>
<protein>
    <recommendedName>
        <fullName evidence="12">Eukaryotic translation initiation factor 3 subunit H</fullName>
        <shortName evidence="12">eIF3h</shortName>
    </recommendedName>
</protein>
<keyword evidence="7" id="KW-0677">Repeat</keyword>
<keyword evidence="8" id="KW-0999">Mitochondrion inner membrane</keyword>
<comment type="subunit">
    <text evidence="12">Component of the eukaryotic translation initiation factor 3 (eIF-3) complex.</text>
</comment>
<keyword evidence="5 12" id="KW-0396">Initiation factor</keyword>
<dbReference type="PROSITE" id="PS50249">
    <property type="entry name" value="MPN"/>
    <property type="match status" value="1"/>
</dbReference>
<comment type="caution">
    <text evidence="15">The sequence shown here is derived from an EMBL/GenBank/DDBJ whole genome shotgun (WGS) entry which is preliminary data.</text>
</comment>
<dbReference type="InterPro" id="IPR027524">
    <property type="entry name" value="eIF3h"/>
</dbReference>
<evidence type="ECO:0000256" key="3">
    <source>
        <dbReference type="ARBA" id="ARBA00022448"/>
    </source>
</evidence>
<dbReference type="InterPro" id="IPR018108">
    <property type="entry name" value="MCP_transmembrane"/>
</dbReference>
<reference evidence="15 16" key="1">
    <citation type="submission" date="2015-04" db="EMBL/GenBank/DDBJ databases">
        <authorList>
            <person name="Heijne W.H."/>
            <person name="Fedorova N.D."/>
            <person name="Nierman W.C."/>
            <person name="Vollebregt A.W."/>
            <person name="Zhao Z."/>
            <person name="Wu L."/>
            <person name="Kumar M."/>
            <person name="Stam H."/>
            <person name="van den Berg M.A."/>
            <person name="Pel H.J."/>
        </authorList>
    </citation>
    <scope>NUCLEOTIDE SEQUENCE [LARGE SCALE GENOMIC DNA]</scope>
    <source>
        <strain evidence="15 16">CBS 393.64</strain>
    </source>
</reference>
<dbReference type="InterPro" id="IPR045810">
    <property type="entry name" value="eIF3h_C"/>
</dbReference>
<keyword evidence="11 13" id="KW-0472">Membrane</keyword>
<keyword evidence="8" id="KW-0496">Mitochondrion</keyword>
<evidence type="ECO:0000256" key="7">
    <source>
        <dbReference type="ARBA" id="ARBA00022737"/>
    </source>
</evidence>
<dbReference type="GO" id="GO:0016282">
    <property type="term" value="C:eukaryotic 43S preinitiation complex"/>
    <property type="evidence" value="ECO:0007669"/>
    <property type="project" value="UniProtKB-UniRule"/>
</dbReference>
<dbReference type="PROSITE" id="PS50920">
    <property type="entry name" value="SOLCAR"/>
    <property type="match status" value="3"/>
</dbReference>
<dbReference type="InterPro" id="IPR023395">
    <property type="entry name" value="MCP_dom_sf"/>
</dbReference>
<keyword evidence="9 12" id="KW-0648">Protein biosynthesis</keyword>
<evidence type="ECO:0000256" key="5">
    <source>
        <dbReference type="ARBA" id="ARBA00022540"/>
    </source>
</evidence>
<accession>A0A0F4Z0D5</accession>
<dbReference type="InterPro" id="IPR037518">
    <property type="entry name" value="MPN"/>
</dbReference>
<evidence type="ECO:0000256" key="1">
    <source>
        <dbReference type="ARBA" id="ARBA00004141"/>
    </source>
</evidence>
<evidence type="ECO:0000256" key="10">
    <source>
        <dbReference type="ARBA" id="ARBA00022989"/>
    </source>
</evidence>
<dbReference type="AlphaFoldDB" id="A0A0F4Z0D5"/>
<sequence length="831" mass="92128">MAEKETPLTAVQVEALVVMKIIKHCSQSFPTTATGSLVGMDVGSTLEVTNCFPFPVVEMPPESHFDTSPQNAAAAAPRAKANTVYQAEMIRMLREVNIDAQNVGWYTSANMGNFVNINVIENQYFYQKEMNERTVTLVHDVSRSSQGSLSLRAFRLSPQFMAAFKENKFTSEQLQKSGLRYQDIFVELPVKIHNSHLLTSFLHQLPSPLPSTPLDFPQSLSALKNGPLAKSSVLTPNFDNLSLSIDPFLEKNCDLLLDAIETHHTENNNFQYYQRSLAREQAKIAQWQAKRKAENISRAALKQPLLPEDEWQRLFKLPQEPSRLESMLNSRQVEQYSRQIDGFVSATTGKMFAVKGNLLPGETAQEGKMCLLAVHTSIAISPVFIPVTNRVNGTYRLRPRTLGHSHQVTSLFRQSASLLDRWPPSATARRPTASFLSDPHQIRFASSPRHSPSQLQPDSDASQLLIYYRSLATGTLPGQESFPMYNSNTDIWIAGAVAAFTVDFVVYPLDTLKTRIQSPHYAKLYTNLATGRVNRALLFRGLYQGIWSVVLATIPSSGAFFTTYEGIKYALNSASSSSPNPENNLLPFTHSLPAPVVHAIASSAAESVSCFILTPAEVLKQNAQMLTARTPGMRGHNATLQVLAQFRHHPTRLWRGYTALVARNLPFTGLQFPLFEHLRTRIVEWRKKRKAGVDSTQKTEDIFERAGITAISAGLAGSVAAVVTTPVDVVKTRIMLAAGRGGDESSSSPTAQRRRRPGALAVGRDIYLQEGLKGLFRGGALRAGWTALGLGLYLSAYESGRLYLENRRKSQSQTQSELSFKRKTEEGEVVI</sequence>
<dbReference type="GO" id="GO:0008237">
    <property type="term" value="F:metallopeptidase activity"/>
    <property type="evidence" value="ECO:0007669"/>
    <property type="project" value="InterPro"/>
</dbReference>
<proteinExistence type="inferred from homology"/>
<dbReference type="PANTHER" id="PTHR45667">
    <property type="entry name" value="S-ADENOSYLMETHIONINE MITOCHONDRIAL CARRIER PROTEIN"/>
    <property type="match status" value="1"/>
</dbReference>
<dbReference type="HAMAP" id="MF_03007">
    <property type="entry name" value="eIF3h"/>
    <property type="match status" value="1"/>
</dbReference>
<comment type="similarity">
    <text evidence="12">Belongs to the eIF-3 subunit H family.</text>
</comment>
<dbReference type="STRING" id="1408163.A0A0F4Z0D5"/>
<dbReference type="GO" id="GO:0005852">
    <property type="term" value="C:eukaryotic translation initiation factor 3 complex"/>
    <property type="evidence" value="ECO:0007669"/>
    <property type="project" value="UniProtKB-UniRule"/>
</dbReference>
<keyword evidence="4 12" id="KW-0963">Cytoplasm</keyword>
<dbReference type="RefSeq" id="XP_013330599.1">
    <property type="nucleotide sequence ID" value="XM_013475145.1"/>
</dbReference>
<dbReference type="SUPFAM" id="SSF103506">
    <property type="entry name" value="Mitochondrial carrier"/>
    <property type="match status" value="1"/>
</dbReference>
<feature type="repeat" description="Solcar" evidence="13">
    <location>
        <begin position="593"/>
        <end position="681"/>
    </location>
</feature>
<evidence type="ECO:0000256" key="9">
    <source>
        <dbReference type="ARBA" id="ARBA00022917"/>
    </source>
</evidence>
<evidence type="ECO:0000256" key="12">
    <source>
        <dbReference type="HAMAP-Rule" id="MF_03007"/>
    </source>
</evidence>
<keyword evidence="3" id="KW-0813">Transport</keyword>
<comment type="similarity">
    <text evidence="2">Belongs to the mitochondrial carrier (TC 2.A.29) family.</text>
</comment>
<comment type="subcellular location">
    <subcellularLocation>
        <location evidence="12">Cytoplasm</location>
    </subcellularLocation>
    <subcellularLocation>
        <location evidence="1">Membrane</location>
        <topology evidence="1">Multi-pass membrane protein</topology>
    </subcellularLocation>
</comment>
<keyword evidence="10" id="KW-1133">Transmembrane helix</keyword>
<organism evidence="15 16">
    <name type="scientific">Rasamsonia emersonii (strain ATCC 16479 / CBS 393.64 / IMI 116815)</name>
    <dbReference type="NCBI Taxonomy" id="1408163"/>
    <lineage>
        <taxon>Eukaryota</taxon>
        <taxon>Fungi</taxon>
        <taxon>Dikarya</taxon>
        <taxon>Ascomycota</taxon>
        <taxon>Pezizomycotina</taxon>
        <taxon>Eurotiomycetes</taxon>
        <taxon>Eurotiomycetidae</taxon>
        <taxon>Eurotiales</taxon>
        <taxon>Trichocomaceae</taxon>
        <taxon>Rasamsonia</taxon>
    </lineage>
</organism>
<feature type="repeat" description="Solcar" evidence="13">
    <location>
        <begin position="486"/>
        <end position="570"/>
    </location>
</feature>
<evidence type="ECO:0000256" key="8">
    <source>
        <dbReference type="ARBA" id="ARBA00022792"/>
    </source>
</evidence>
<dbReference type="Pfam" id="PF00153">
    <property type="entry name" value="Mito_carr"/>
    <property type="match status" value="3"/>
</dbReference>
<dbReference type="Pfam" id="PF01398">
    <property type="entry name" value="JAB"/>
    <property type="match status" value="1"/>
</dbReference>
<dbReference type="GeneID" id="25314320"/>
<dbReference type="Gene3D" id="1.50.40.10">
    <property type="entry name" value="Mitochondrial carrier domain"/>
    <property type="match status" value="2"/>
</dbReference>
<dbReference type="FunFam" id="3.40.140.10:FF:000052">
    <property type="entry name" value="Eukaryotic translation initiation factor 3 subunit H"/>
    <property type="match status" value="1"/>
</dbReference>
<dbReference type="GO" id="GO:0016020">
    <property type="term" value="C:membrane"/>
    <property type="evidence" value="ECO:0007669"/>
    <property type="project" value="UniProtKB-SubCell"/>
</dbReference>
<feature type="domain" description="MPN" evidence="14">
    <location>
        <begin position="11"/>
        <end position="160"/>
    </location>
</feature>
<dbReference type="GO" id="GO:0001732">
    <property type="term" value="P:formation of cytoplasmic translation initiation complex"/>
    <property type="evidence" value="ECO:0007669"/>
    <property type="project" value="UniProtKB-UniRule"/>
</dbReference>
<dbReference type="GO" id="GO:0003743">
    <property type="term" value="F:translation initiation factor activity"/>
    <property type="evidence" value="ECO:0007669"/>
    <property type="project" value="UniProtKB-UniRule"/>
</dbReference>
<evidence type="ECO:0000256" key="11">
    <source>
        <dbReference type="ARBA" id="ARBA00023136"/>
    </source>
</evidence>
<name>A0A0F4Z0D5_RASE3</name>
<evidence type="ECO:0000313" key="16">
    <source>
        <dbReference type="Proteomes" id="UP000053958"/>
    </source>
</evidence>
<gene>
    <name evidence="15" type="ORF">T310_1969</name>
</gene>
<dbReference type="Gene3D" id="3.40.140.10">
    <property type="entry name" value="Cytidine Deaminase, domain 2"/>
    <property type="match status" value="1"/>
</dbReference>
<evidence type="ECO:0000256" key="6">
    <source>
        <dbReference type="ARBA" id="ARBA00022692"/>
    </source>
</evidence>
<dbReference type="CDD" id="cd08065">
    <property type="entry name" value="MPN_eIF3h"/>
    <property type="match status" value="1"/>
</dbReference>
<dbReference type="Pfam" id="PF19445">
    <property type="entry name" value="eIF3h_C"/>
    <property type="match status" value="2"/>
</dbReference>
<evidence type="ECO:0000256" key="4">
    <source>
        <dbReference type="ARBA" id="ARBA00022490"/>
    </source>
</evidence>
<evidence type="ECO:0000313" key="15">
    <source>
        <dbReference type="EMBL" id="KKA23987.1"/>
    </source>
</evidence>
<evidence type="ECO:0000259" key="14">
    <source>
        <dbReference type="PROSITE" id="PS50249"/>
    </source>
</evidence>